<reference evidence="9 10" key="1">
    <citation type="submission" date="2020-01" db="EMBL/GenBank/DDBJ databases">
        <authorList>
            <person name="Gupta K D."/>
        </authorList>
    </citation>
    <scope>NUCLEOTIDE SEQUENCE [LARGE SCALE GENOMIC DNA]</scope>
</reference>
<gene>
    <name evidence="9" type="ORF">AAE3_LOCUS9123</name>
</gene>
<feature type="region of interest" description="Disordered" evidence="7">
    <location>
        <begin position="160"/>
        <end position="270"/>
    </location>
</feature>
<feature type="compositionally biased region" description="Basic and acidic residues" evidence="7">
    <location>
        <begin position="255"/>
        <end position="270"/>
    </location>
</feature>
<evidence type="ECO:0000256" key="2">
    <source>
        <dbReference type="ARBA" id="ARBA00013806"/>
    </source>
</evidence>
<keyword evidence="3 6" id="KW-0963">Cytoplasm</keyword>
<evidence type="ECO:0000259" key="8">
    <source>
        <dbReference type="Pfam" id="PF04108"/>
    </source>
</evidence>
<dbReference type="GO" id="GO:0034727">
    <property type="term" value="P:piecemeal microautophagy of the nucleus"/>
    <property type="evidence" value="ECO:0007669"/>
    <property type="project" value="TreeGrafter"/>
</dbReference>
<comment type="similarity">
    <text evidence="1 6">Belongs to the ATG17 family.</text>
</comment>
<dbReference type="GO" id="GO:0030295">
    <property type="term" value="F:protein kinase activator activity"/>
    <property type="evidence" value="ECO:0007669"/>
    <property type="project" value="TreeGrafter"/>
</dbReference>
<dbReference type="GO" id="GO:0000045">
    <property type="term" value="P:autophagosome assembly"/>
    <property type="evidence" value="ECO:0007669"/>
    <property type="project" value="TreeGrafter"/>
</dbReference>
<comment type="caution">
    <text evidence="9">The sequence shown here is derived from an EMBL/GenBank/DDBJ whole genome shotgun (WGS) entry which is preliminary data.</text>
</comment>
<comment type="subcellular location">
    <subcellularLocation>
        <location evidence="6">Cytoplasm</location>
    </subcellularLocation>
    <subcellularLocation>
        <location evidence="6">Preautophagosomal structure membrane</location>
        <topology evidence="6">Peripheral membrane protein</topology>
    </subcellularLocation>
</comment>
<feature type="compositionally biased region" description="Low complexity" evidence="7">
    <location>
        <begin position="227"/>
        <end position="238"/>
    </location>
</feature>
<evidence type="ECO:0000256" key="4">
    <source>
        <dbReference type="ARBA" id="ARBA00023006"/>
    </source>
</evidence>
<keyword evidence="10" id="KW-1185">Reference proteome</keyword>
<comment type="function">
    <text evidence="6">Autophagy-specific protein that functions in response to autophagy-inducing signals as a scaffold to recruit other ATG proteins to organize preautophagosomal structure (PAS) formation. Modulates the timing and magnitude of the autophagy response, such as the size of the sequestering vesicles. Plays particularly a role in pexophagy and nucleophagy.</text>
</comment>
<protein>
    <recommendedName>
        <fullName evidence="2 6">Autophagy-related protein 17</fullName>
    </recommendedName>
</protein>
<dbReference type="GO" id="GO:1990316">
    <property type="term" value="C:Atg1/ULK1 kinase complex"/>
    <property type="evidence" value="ECO:0007669"/>
    <property type="project" value="TreeGrafter"/>
</dbReference>
<dbReference type="PANTHER" id="PTHR28005:SF1">
    <property type="entry name" value="AUTOPHAGY-RELATED PROTEIN 17"/>
    <property type="match status" value="1"/>
</dbReference>
<dbReference type="GO" id="GO:0000422">
    <property type="term" value="P:autophagy of mitochondrion"/>
    <property type="evidence" value="ECO:0007669"/>
    <property type="project" value="TreeGrafter"/>
</dbReference>
<dbReference type="EMBL" id="CACVBS010000057">
    <property type="protein sequence ID" value="CAA7266947.1"/>
    <property type="molecule type" value="Genomic_DNA"/>
</dbReference>
<evidence type="ECO:0000256" key="3">
    <source>
        <dbReference type="ARBA" id="ARBA00022490"/>
    </source>
</evidence>
<evidence type="ECO:0000313" key="10">
    <source>
        <dbReference type="Proteomes" id="UP000467700"/>
    </source>
</evidence>
<accession>A0A8S0WNW3</accession>
<feature type="domain" description="Autophagy protein ATG17-like" evidence="8">
    <location>
        <begin position="70"/>
        <end position="536"/>
    </location>
</feature>
<dbReference type="InterPro" id="IPR007240">
    <property type="entry name" value="Atg17"/>
</dbReference>
<organism evidence="9 10">
    <name type="scientific">Cyclocybe aegerita</name>
    <name type="common">Black poplar mushroom</name>
    <name type="synonym">Agrocybe aegerita</name>
    <dbReference type="NCBI Taxonomy" id="1973307"/>
    <lineage>
        <taxon>Eukaryota</taxon>
        <taxon>Fungi</taxon>
        <taxon>Dikarya</taxon>
        <taxon>Basidiomycota</taxon>
        <taxon>Agaricomycotina</taxon>
        <taxon>Agaricomycetes</taxon>
        <taxon>Agaricomycetidae</taxon>
        <taxon>Agaricales</taxon>
        <taxon>Agaricineae</taxon>
        <taxon>Bolbitiaceae</taxon>
        <taxon>Cyclocybe</taxon>
    </lineage>
</organism>
<evidence type="ECO:0000256" key="5">
    <source>
        <dbReference type="ARBA" id="ARBA00023136"/>
    </source>
</evidence>
<dbReference type="Pfam" id="PF04108">
    <property type="entry name" value="ATG17_like"/>
    <property type="match status" value="1"/>
</dbReference>
<feature type="compositionally biased region" description="Polar residues" evidence="7">
    <location>
        <begin position="168"/>
        <end position="177"/>
    </location>
</feature>
<evidence type="ECO:0000256" key="1">
    <source>
        <dbReference type="ARBA" id="ARBA00006259"/>
    </source>
</evidence>
<evidence type="ECO:0000256" key="6">
    <source>
        <dbReference type="RuleBase" id="RU368080"/>
    </source>
</evidence>
<dbReference type="AlphaFoldDB" id="A0A8S0WNW3"/>
<name>A0A8S0WNW3_CYCAE</name>
<dbReference type="Proteomes" id="UP000467700">
    <property type="component" value="Unassembled WGS sequence"/>
</dbReference>
<keyword evidence="4 6" id="KW-0072">Autophagy</keyword>
<dbReference type="PANTHER" id="PTHR28005">
    <property type="entry name" value="AUTOPHAGY-RELATED PROTEIN 17"/>
    <property type="match status" value="1"/>
</dbReference>
<keyword evidence="5" id="KW-0472">Membrane</keyword>
<dbReference type="OrthoDB" id="1937984at2759"/>
<feature type="compositionally biased region" description="Polar residues" evidence="7">
    <location>
        <begin position="190"/>
        <end position="206"/>
    </location>
</feature>
<dbReference type="GO" id="GO:0034045">
    <property type="term" value="C:phagophore assembly site membrane"/>
    <property type="evidence" value="ECO:0007669"/>
    <property type="project" value="UniProtKB-SubCell"/>
</dbReference>
<dbReference type="GO" id="GO:0060090">
    <property type="term" value="F:molecular adaptor activity"/>
    <property type="evidence" value="ECO:0007669"/>
    <property type="project" value="TreeGrafter"/>
</dbReference>
<evidence type="ECO:0000313" key="9">
    <source>
        <dbReference type="EMBL" id="CAA7266947.1"/>
    </source>
</evidence>
<dbReference type="InterPro" id="IPR045326">
    <property type="entry name" value="ATG17-like_dom"/>
</dbReference>
<sequence>MSLAKSPPKPATIHSGLTAARLTSPTFQIPVIGPTAGAAVNVNVQGGSMSSSGSDQPHLVSLALQSKKALQHGEQLCTRAHVASNASAQAAVDVLALDAKVRWVVEAVIEQLKLARSVAKSIEEKRTLLEKQVSEWDTARIKHTDALDGILESLGQQLVPPDFHETSADSSLFGSQHGSDDEHDNPGAMFTSSPKTTMKSPGSPSSVRRIGGGNTHVHGSISAQTLPSMSPTSPVSPSATLRRNSPLKGNGSADPKGKSKEIGGGGRHEDRRKWKTLRDFVADHNVEAALEDMEKDRSRLDEILGTTGDFPERLIRTINSIHSSLPVPEPSEPSALKQTQDIVTSQENIVTTMAGVLENLAGHYDNMAGALKDTEAGEAFSEEELQVMNRDTEELSTIMAELEENLLSIEGYHKQLVTHKDDLQKDLDHLSSVVYDLDELAKIMDDMLVEQDNVDVEAEEQMNVLHHHLTVLDELHAHYVSYRMAFNKLVLEMARRRQYREAAENIVRGMMRQLESMTEEETHVRSHFNAEYGSHLPDDLCLCISDPPTRWGVAPLDGTSPEVLPEIDSDIIAEASERVGYSEGPPGAESL</sequence>
<proteinExistence type="inferred from homology"/>
<evidence type="ECO:0000256" key="7">
    <source>
        <dbReference type="SAM" id="MobiDB-lite"/>
    </source>
</evidence>